<evidence type="ECO:0000256" key="1">
    <source>
        <dbReference type="SAM" id="Phobius"/>
    </source>
</evidence>
<feature type="transmembrane region" description="Helical" evidence="1">
    <location>
        <begin position="28"/>
        <end position="54"/>
    </location>
</feature>
<dbReference type="Proteomes" id="UP000708805">
    <property type="component" value="Unassembled WGS sequence"/>
</dbReference>
<dbReference type="RefSeq" id="WP_214037390.1">
    <property type="nucleotide sequence ID" value="NZ_JAGJWT010000002.1"/>
</dbReference>
<keyword evidence="1" id="KW-0812">Transmembrane</keyword>
<keyword evidence="1" id="KW-0472">Membrane</keyword>
<proteinExistence type="predicted"/>
<name>A0A9X1CR66_NEIEL</name>
<evidence type="ECO:0000313" key="2">
    <source>
        <dbReference type="EMBL" id="MBS9339917.1"/>
    </source>
</evidence>
<organism evidence="2 3">
    <name type="scientific">Neisseria elongata subsp. nitroreducens</name>
    <dbReference type="NCBI Taxonomy" id="90367"/>
    <lineage>
        <taxon>Bacteria</taxon>
        <taxon>Pseudomonadati</taxon>
        <taxon>Pseudomonadota</taxon>
        <taxon>Betaproteobacteria</taxon>
        <taxon>Neisseriales</taxon>
        <taxon>Neisseriaceae</taxon>
        <taxon>Neisseria</taxon>
    </lineage>
</organism>
<keyword evidence="1" id="KW-1133">Transmembrane helix</keyword>
<dbReference type="EMBL" id="JAGJWT010000002">
    <property type="protein sequence ID" value="MBS9339917.1"/>
    <property type="molecule type" value="Genomic_DNA"/>
</dbReference>
<protein>
    <submittedName>
        <fullName evidence="2">Uncharacterized protein</fullName>
    </submittedName>
</protein>
<dbReference type="AlphaFoldDB" id="A0A9X1CR66"/>
<reference evidence="2" key="1">
    <citation type="submission" date="2021-04" db="EMBL/GenBank/DDBJ databases">
        <title>Genomic characterization of endocarditis-associated Neisseria elongata subsp. nitroreducens.</title>
        <authorList>
            <person name="Schorner M."/>
            <person name="Passarelli-Araujo H."/>
            <person name="Scheffer M."/>
            <person name="Barazzetti F."/>
            <person name="Martins J."/>
            <person name="Machado H."/>
            <person name="Palmeiro J."/>
            <person name="Bazzo M."/>
        </authorList>
    </citation>
    <scope>NUCLEOTIDE SEQUENCE</scope>
    <source>
        <strain evidence="2">Nel_M001</strain>
    </source>
</reference>
<gene>
    <name evidence="2" type="ORF">J8641_03600</name>
</gene>
<comment type="caution">
    <text evidence="2">The sequence shown here is derived from an EMBL/GenBank/DDBJ whole genome shotgun (WGS) entry which is preliminary data.</text>
</comment>
<evidence type="ECO:0000313" key="3">
    <source>
        <dbReference type="Proteomes" id="UP000708805"/>
    </source>
</evidence>
<sequence>MIDYIGPGFSVVDFVSEKMTDLLSGVSLIGGSILLLTLAGFSTMVIVSMVKAAVPAKRRRYYRYYYRGYRGRKK</sequence>
<accession>A0A9X1CR66</accession>